<dbReference type="SUPFAM" id="SSF118290">
    <property type="entry name" value="WRKY DNA-binding domain"/>
    <property type="match status" value="1"/>
</dbReference>
<accession>A0A2G2YAM1</accession>
<feature type="domain" description="WRKY" evidence="6">
    <location>
        <begin position="209"/>
        <end position="276"/>
    </location>
</feature>
<proteinExistence type="predicted"/>
<organism evidence="7 8">
    <name type="scientific">Capsicum annuum</name>
    <name type="common">Capsicum pepper</name>
    <dbReference type="NCBI Taxonomy" id="4072"/>
    <lineage>
        <taxon>Eukaryota</taxon>
        <taxon>Viridiplantae</taxon>
        <taxon>Streptophyta</taxon>
        <taxon>Embryophyta</taxon>
        <taxon>Tracheophyta</taxon>
        <taxon>Spermatophyta</taxon>
        <taxon>Magnoliopsida</taxon>
        <taxon>eudicotyledons</taxon>
        <taxon>Gunneridae</taxon>
        <taxon>Pentapetalae</taxon>
        <taxon>asterids</taxon>
        <taxon>lamiids</taxon>
        <taxon>Solanales</taxon>
        <taxon>Solanaceae</taxon>
        <taxon>Solanoideae</taxon>
        <taxon>Capsiceae</taxon>
        <taxon>Capsicum</taxon>
    </lineage>
</organism>
<keyword evidence="3" id="KW-0238">DNA-binding</keyword>
<dbReference type="PROSITE" id="PS50811">
    <property type="entry name" value="WRKY"/>
    <property type="match status" value="1"/>
</dbReference>
<protein>
    <recommendedName>
        <fullName evidence="6">WRKY domain-containing protein</fullName>
    </recommendedName>
</protein>
<dbReference type="InterPro" id="IPR003657">
    <property type="entry name" value="WRKY_dom"/>
</dbReference>
<keyword evidence="8" id="KW-1185">Reference proteome</keyword>
<evidence type="ECO:0000259" key="6">
    <source>
        <dbReference type="PROSITE" id="PS50811"/>
    </source>
</evidence>
<evidence type="ECO:0000256" key="2">
    <source>
        <dbReference type="ARBA" id="ARBA00023015"/>
    </source>
</evidence>
<dbReference type="SMART" id="SM00774">
    <property type="entry name" value="WRKY"/>
    <property type="match status" value="1"/>
</dbReference>
<dbReference type="InterPro" id="IPR036576">
    <property type="entry name" value="WRKY_dom_sf"/>
</dbReference>
<dbReference type="GO" id="GO:0005634">
    <property type="term" value="C:nucleus"/>
    <property type="evidence" value="ECO:0000318"/>
    <property type="project" value="GO_Central"/>
</dbReference>
<dbReference type="GO" id="GO:0003700">
    <property type="term" value="F:DNA-binding transcription factor activity"/>
    <property type="evidence" value="ECO:0000318"/>
    <property type="project" value="GO_Central"/>
</dbReference>
<evidence type="ECO:0000256" key="4">
    <source>
        <dbReference type="ARBA" id="ARBA00023163"/>
    </source>
</evidence>
<reference evidence="7 8" key="2">
    <citation type="journal article" date="2017" name="Genome Biol.">
        <title>New reference genome sequences of hot pepper reveal the massive evolution of plant disease-resistance genes by retroduplication.</title>
        <authorList>
            <person name="Kim S."/>
            <person name="Park J."/>
            <person name="Yeom S.I."/>
            <person name="Kim Y.M."/>
            <person name="Seo E."/>
            <person name="Kim K.T."/>
            <person name="Kim M.S."/>
            <person name="Lee J.M."/>
            <person name="Cheong K."/>
            <person name="Shin H.S."/>
            <person name="Kim S.B."/>
            <person name="Han K."/>
            <person name="Lee J."/>
            <person name="Park M."/>
            <person name="Lee H.A."/>
            <person name="Lee H.Y."/>
            <person name="Lee Y."/>
            <person name="Oh S."/>
            <person name="Lee J.H."/>
            <person name="Choi E."/>
            <person name="Choi E."/>
            <person name="Lee S.E."/>
            <person name="Jeon J."/>
            <person name="Kim H."/>
            <person name="Choi G."/>
            <person name="Song H."/>
            <person name="Lee J."/>
            <person name="Lee S.C."/>
            <person name="Kwon J.K."/>
            <person name="Lee H.Y."/>
            <person name="Koo N."/>
            <person name="Hong Y."/>
            <person name="Kim R.W."/>
            <person name="Kang W.H."/>
            <person name="Huh J.H."/>
            <person name="Kang B.C."/>
            <person name="Yang T.J."/>
            <person name="Lee Y.H."/>
            <person name="Bennetzen J.L."/>
            <person name="Choi D."/>
        </authorList>
    </citation>
    <scope>NUCLEOTIDE SEQUENCE [LARGE SCALE GENOMIC DNA]</scope>
    <source>
        <strain evidence="8">cv. CM334</strain>
    </source>
</reference>
<dbReference type="AlphaFoldDB" id="A0A2G2YAM1"/>
<evidence type="ECO:0000256" key="5">
    <source>
        <dbReference type="ARBA" id="ARBA00023242"/>
    </source>
</evidence>
<gene>
    <name evidence="7" type="ORF">T459_31231</name>
</gene>
<dbReference type="EMBL" id="AYRZ02000012">
    <property type="protein sequence ID" value="PHT66806.1"/>
    <property type="molecule type" value="Genomic_DNA"/>
</dbReference>
<comment type="caution">
    <text evidence="7">The sequence shown here is derived from an EMBL/GenBank/DDBJ whole genome shotgun (WGS) entry which is preliminary data.</text>
</comment>
<sequence length="299" mass="32893">MFSKMNEELALQKATATELKIMEHLIKLVANEPAVQVDCRKITDFAIAKLKKANSMVGQTSHARFCLGPVQAQNEVKSQAQAMVQVHDSLTSLSLSLYGYMEKERVLAPAPLSVVTPVAASVQTGLMLGFRKSRVNVVAIAGSSGGSSVGDMKWKDAFGSMKNGISSYSFLSSTTGEGLPCSSSMLLRLMAHAMFAGKQPSAIGKRCREQEQSTDGSSKKRKVFQELLIRTPVISSKITDIPTDKCSWRKYVKKHVERAIDDPVMLIVTYEEEHRHTQVAMQEYNSQMVALGSIEEKKE</sequence>
<dbReference type="Proteomes" id="UP000222542">
    <property type="component" value="Unassembled WGS sequence"/>
</dbReference>
<dbReference type="GO" id="GO:0000976">
    <property type="term" value="F:transcription cis-regulatory region binding"/>
    <property type="evidence" value="ECO:0000318"/>
    <property type="project" value="GO_Central"/>
</dbReference>
<dbReference type="PANTHER" id="PTHR31282">
    <property type="entry name" value="WRKY TRANSCRIPTION FACTOR 21-RELATED"/>
    <property type="match status" value="1"/>
</dbReference>
<dbReference type="GO" id="GO:0006355">
    <property type="term" value="P:regulation of DNA-templated transcription"/>
    <property type="evidence" value="ECO:0000318"/>
    <property type="project" value="GO_Central"/>
</dbReference>
<evidence type="ECO:0000256" key="1">
    <source>
        <dbReference type="ARBA" id="ARBA00004123"/>
    </source>
</evidence>
<name>A0A2G2YAM1_CAPAN</name>
<keyword evidence="2" id="KW-0805">Transcription regulation</keyword>
<evidence type="ECO:0000313" key="7">
    <source>
        <dbReference type="EMBL" id="PHT66806.1"/>
    </source>
</evidence>
<keyword evidence="5" id="KW-0539">Nucleus</keyword>
<comment type="subcellular location">
    <subcellularLocation>
        <location evidence="1">Nucleus</location>
    </subcellularLocation>
</comment>
<dbReference type="InterPro" id="IPR044810">
    <property type="entry name" value="WRKY_plant"/>
</dbReference>
<dbReference type="Gramene" id="PHT66806">
    <property type="protein sequence ID" value="PHT66806"/>
    <property type="gene ID" value="T459_31231"/>
</dbReference>
<reference evidence="7 8" key="1">
    <citation type="journal article" date="2014" name="Nat. Genet.">
        <title>Genome sequence of the hot pepper provides insights into the evolution of pungency in Capsicum species.</title>
        <authorList>
            <person name="Kim S."/>
            <person name="Park M."/>
            <person name="Yeom S.I."/>
            <person name="Kim Y.M."/>
            <person name="Lee J.M."/>
            <person name="Lee H.A."/>
            <person name="Seo E."/>
            <person name="Choi J."/>
            <person name="Cheong K."/>
            <person name="Kim K.T."/>
            <person name="Jung K."/>
            <person name="Lee G.W."/>
            <person name="Oh S.K."/>
            <person name="Bae C."/>
            <person name="Kim S.B."/>
            <person name="Lee H.Y."/>
            <person name="Kim S.Y."/>
            <person name="Kim M.S."/>
            <person name="Kang B.C."/>
            <person name="Jo Y.D."/>
            <person name="Yang H.B."/>
            <person name="Jeong H.J."/>
            <person name="Kang W.H."/>
            <person name="Kwon J.K."/>
            <person name="Shin C."/>
            <person name="Lim J.Y."/>
            <person name="Park J.H."/>
            <person name="Huh J.H."/>
            <person name="Kim J.S."/>
            <person name="Kim B.D."/>
            <person name="Cohen O."/>
            <person name="Paran I."/>
            <person name="Suh M.C."/>
            <person name="Lee S.B."/>
            <person name="Kim Y.K."/>
            <person name="Shin Y."/>
            <person name="Noh S.J."/>
            <person name="Park J."/>
            <person name="Seo Y.S."/>
            <person name="Kwon S.Y."/>
            <person name="Kim H.A."/>
            <person name="Park J.M."/>
            <person name="Kim H.J."/>
            <person name="Choi S.B."/>
            <person name="Bosland P.W."/>
            <person name="Reeves G."/>
            <person name="Jo S.H."/>
            <person name="Lee B.W."/>
            <person name="Cho H.T."/>
            <person name="Choi H.S."/>
            <person name="Lee M.S."/>
            <person name="Yu Y."/>
            <person name="Do Choi Y."/>
            <person name="Park B.S."/>
            <person name="van Deynze A."/>
            <person name="Ashrafi H."/>
            <person name="Hill T."/>
            <person name="Kim W.T."/>
            <person name="Pai H.S."/>
            <person name="Ahn H.K."/>
            <person name="Yeam I."/>
            <person name="Giovannoni J.J."/>
            <person name="Rose J.K."/>
            <person name="Sorensen I."/>
            <person name="Lee S.J."/>
            <person name="Kim R.W."/>
            <person name="Choi I.Y."/>
            <person name="Choi B.S."/>
            <person name="Lim J.S."/>
            <person name="Lee Y.H."/>
            <person name="Choi D."/>
        </authorList>
    </citation>
    <scope>NUCLEOTIDE SEQUENCE [LARGE SCALE GENOMIC DNA]</scope>
    <source>
        <strain evidence="8">cv. CM334</strain>
    </source>
</reference>
<evidence type="ECO:0000313" key="8">
    <source>
        <dbReference type="Proteomes" id="UP000222542"/>
    </source>
</evidence>
<dbReference type="STRING" id="4072.A0A2G2YAM1"/>
<evidence type="ECO:0000256" key="3">
    <source>
        <dbReference type="ARBA" id="ARBA00023125"/>
    </source>
</evidence>
<keyword evidence="4" id="KW-0804">Transcription</keyword>